<name>A0A3M7TIT9_9FLAO</name>
<keyword evidence="1" id="KW-0472">Membrane</keyword>
<keyword evidence="1" id="KW-0812">Transmembrane</keyword>
<organism evidence="2 3">
    <name type="scientific">Chryseobacterium nematophagum</name>
    <dbReference type="NCBI Taxonomy" id="2305228"/>
    <lineage>
        <taxon>Bacteria</taxon>
        <taxon>Pseudomonadati</taxon>
        <taxon>Bacteroidota</taxon>
        <taxon>Flavobacteriia</taxon>
        <taxon>Flavobacteriales</taxon>
        <taxon>Weeksellaceae</taxon>
        <taxon>Chryseobacterium group</taxon>
        <taxon>Chryseobacterium</taxon>
    </lineage>
</organism>
<proteinExistence type="predicted"/>
<dbReference type="AlphaFoldDB" id="A0A3M7TIT9"/>
<evidence type="ECO:0000256" key="1">
    <source>
        <dbReference type="SAM" id="Phobius"/>
    </source>
</evidence>
<comment type="caution">
    <text evidence="2">The sequence shown here is derived from an EMBL/GenBank/DDBJ whole genome shotgun (WGS) entry which is preliminary data.</text>
</comment>
<sequence length="62" mass="6865">MQMKNLKVEELSSQEMKNVEGGFAFIPFLVWGAGAVFSTLVGAGVGYALNAIYPSQQSYYYY</sequence>
<evidence type="ECO:0008006" key="4">
    <source>
        <dbReference type="Google" id="ProtNLM"/>
    </source>
</evidence>
<keyword evidence="1" id="KW-1133">Transmembrane helix</keyword>
<dbReference type="EMBL" id="QWIU01000002">
    <property type="protein sequence ID" value="RNA62837.1"/>
    <property type="molecule type" value="Genomic_DNA"/>
</dbReference>
<protein>
    <recommendedName>
        <fullName evidence="4">Class IIb bacteriocin, lactobin A/cerein 7B family</fullName>
    </recommendedName>
</protein>
<evidence type="ECO:0000313" key="2">
    <source>
        <dbReference type="EMBL" id="RNA62837.1"/>
    </source>
</evidence>
<reference evidence="2 3" key="1">
    <citation type="submission" date="2018-08" db="EMBL/GenBank/DDBJ databases">
        <title>Chryseobacterium nematophagum: a novel matrix digesting pathogen of nematodes.</title>
        <authorList>
            <person name="Page A."/>
            <person name="Roberts M."/>
            <person name="Felix M.-A."/>
            <person name="Weir W."/>
        </authorList>
    </citation>
    <scope>NUCLEOTIDE SEQUENCE [LARGE SCALE GENOMIC DNA]</scope>
    <source>
        <strain evidence="2 3">JUb129</strain>
    </source>
</reference>
<dbReference type="Proteomes" id="UP000278775">
    <property type="component" value="Unassembled WGS sequence"/>
</dbReference>
<gene>
    <name evidence="2" type="ORF">D1631_13295</name>
</gene>
<accession>A0A3M7TIT9</accession>
<feature type="transmembrane region" description="Helical" evidence="1">
    <location>
        <begin position="21"/>
        <end position="49"/>
    </location>
</feature>
<evidence type="ECO:0000313" key="3">
    <source>
        <dbReference type="Proteomes" id="UP000278775"/>
    </source>
</evidence>